<sequence length="657" mass="70423">MAAPNTSIPEIPTSTTVLIVGGGPAGSYAASVLAREGVDVVLLEADYFPRYHVGESMLPSLRHFLRFIDLDEEFDKHGFMKKNGAAFKMNSSKREGYTDFLASGGPDGYSWNVVRAESDHMLLKHAARSGARVFEGVKVDGIVLSASSSSESHADGTGEMARRPVGARWSAKGVVRRTCADADGGAAGDDGKPNNKQAEENEMGRTGRTGVIHFMHIIDASGRRGLLTNSGASLVSRMEGSSANSMDGPKTKTNTPRMDALAPVPTTTLPSPNPNPNTGEDQASHEETNRNQFSFGKRTYTQGLKNVAMWAYFRGVGAYGGGDRGGDGDGDAKRNRVGSPLFEALTDESGWAWLIPLHTSPSGPSLTSIGIVQHGAILAERKRNDPRMRGLDEEGVLRRMLEFAPMVRGLVRTASDYSYSADKYAGAGWRVIGDAGAFIDPFFSSGVHLALSGALAAAASICAVIKGEVSEEDAARWCDRRIGVSYTRFLIVVLSAYRQIRSQTQPVLADVDEDNFDRAFAFFRPVIQGAADADPKLSLDELARTIDFCTLAFAPTDASETEAILAKVPLDQIKPKNSNGPNCTGAYTATNVWKNDLGLSLSDAEERALKHVRARAALRTEDTINMANFCAEGLEGFVPRVERGKLGLMKIGGSSDG</sequence>
<dbReference type="OrthoDB" id="3340390at2759"/>
<dbReference type="PANTHER" id="PTHR43747:SF5">
    <property type="entry name" value="FAD-BINDING DOMAIN-CONTAINING PROTEIN"/>
    <property type="match status" value="1"/>
</dbReference>
<dbReference type="PANTHER" id="PTHR43747">
    <property type="entry name" value="FAD-BINDING PROTEIN"/>
    <property type="match status" value="1"/>
</dbReference>
<dbReference type="GO" id="GO:0004497">
    <property type="term" value="F:monooxygenase activity"/>
    <property type="evidence" value="ECO:0007669"/>
    <property type="project" value="UniProtKB-KW"/>
</dbReference>
<evidence type="ECO:0000256" key="2">
    <source>
        <dbReference type="ARBA" id="ARBA00023002"/>
    </source>
</evidence>
<keyword evidence="3" id="KW-0503">Monooxygenase</keyword>
<comment type="similarity">
    <text evidence="1">Belongs to the flavin-dependent halogenase family.</text>
</comment>
<evidence type="ECO:0000313" key="7">
    <source>
        <dbReference type="Proteomes" id="UP000294933"/>
    </source>
</evidence>
<dbReference type="STRING" id="50990.A0A4Y7PUA4"/>
<evidence type="ECO:0000256" key="4">
    <source>
        <dbReference type="ARBA" id="ARBA00049364"/>
    </source>
</evidence>
<dbReference type="Proteomes" id="UP000294933">
    <property type="component" value="Unassembled WGS sequence"/>
</dbReference>
<dbReference type="Gene3D" id="3.50.50.60">
    <property type="entry name" value="FAD/NAD(P)-binding domain"/>
    <property type="match status" value="2"/>
</dbReference>
<keyword evidence="2" id="KW-0560">Oxidoreductase</keyword>
<gene>
    <name evidence="6" type="ORF">BD410DRAFT_774374</name>
</gene>
<evidence type="ECO:0000256" key="1">
    <source>
        <dbReference type="ARBA" id="ARBA00005706"/>
    </source>
</evidence>
<dbReference type="Pfam" id="PF04820">
    <property type="entry name" value="Trp_halogenase"/>
    <property type="match status" value="1"/>
</dbReference>
<comment type="catalytic activity">
    <reaction evidence="4">
        <text>melleolide F + FADH2 + chloride + O2 = 6'-chloromelleolide F + FAD + 2 H2O + H(+)</text>
        <dbReference type="Rhea" id="RHEA:67160"/>
        <dbReference type="ChEBI" id="CHEBI:15377"/>
        <dbReference type="ChEBI" id="CHEBI:15378"/>
        <dbReference type="ChEBI" id="CHEBI:15379"/>
        <dbReference type="ChEBI" id="CHEBI:17996"/>
        <dbReference type="ChEBI" id="CHEBI:57692"/>
        <dbReference type="ChEBI" id="CHEBI:58307"/>
        <dbReference type="ChEBI" id="CHEBI:167712"/>
        <dbReference type="ChEBI" id="CHEBI:167713"/>
    </reaction>
    <physiologicalReaction direction="left-to-right" evidence="4">
        <dbReference type="Rhea" id="RHEA:67161"/>
    </physiologicalReaction>
</comment>
<dbReference type="VEuPathDB" id="FungiDB:BD410DRAFT_774374"/>
<dbReference type="EMBL" id="ML170201">
    <property type="protein sequence ID" value="TDL19003.1"/>
    <property type="molecule type" value="Genomic_DNA"/>
</dbReference>
<dbReference type="InterPro" id="IPR036188">
    <property type="entry name" value="FAD/NAD-bd_sf"/>
</dbReference>
<feature type="region of interest" description="Disordered" evidence="5">
    <location>
        <begin position="237"/>
        <end position="292"/>
    </location>
</feature>
<keyword evidence="7" id="KW-1185">Reference proteome</keyword>
<feature type="compositionally biased region" description="Basic and acidic residues" evidence="5">
    <location>
        <begin position="189"/>
        <end position="205"/>
    </location>
</feature>
<dbReference type="GO" id="GO:0140907">
    <property type="term" value="F:flavin-dependent halogenase activity"/>
    <property type="evidence" value="ECO:0007669"/>
    <property type="project" value="UniProtKB-ARBA"/>
</dbReference>
<dbReference type="GO" id="GO:0044550">
    <property type="term" value="P:secondary metabolite biosynthetic process"/>
    <property type="evidence" value="ECO:0007669"/>
    <property type="project" value="UniProtKB-ARBA"/>
</dbReference>
<feature type="compositionally biased region" description="Polar residues" evidence="5">
    <location>
        <begin position="237"/>
        <end position="256"/>
    </location>
</feature>
<name>A0A4Y7PUA4_9AGAM</name>
<evidence type="ECO:0000256" key="3">
    <source>
        <dbReference type="ARBA" id="ARBA00023033"/>
    </source>
</evidence>
<dbReference type="AlphaFoldDB" id="A0A4Y7PUA4"/>
<feature type="region of interest" description="Disordered" evidence="5">
    <location>
        <begin position="181"/>
        <end position="207"/>
    </location>
</feature>
<protein>
    <submittedName>
        <fullName evidence="6">FAD/NAD(P)-binding domain-containing protein</fullName>
    </submittedName>
</protein>
<reference evidence="6 7" key="1">
    <citation type="submission" date="2018-06" db="EMBL/GenBank/DDBJ databases">
        <title>A transcriptomic atlas of mushroom development highlights an independent origin of complex multicellularity.</title>
        <authorList>
            <consortium name="DOE Joint Genome Institute"/>
            <person name="Krizsan K."/>
            <person name="Almasi E."/>
            <person name="Merenyi Z."/>
            <person name="Sahu N."/>
            <person name="Viragh M."/>
            <person name="Koszo T."/>
            <person name="Mondo S."/>
            <person name="Kiss B."/>
            <person name="Balint B."/>
            <person name="Kues U."/>
            <person name="Barry K."/>
            <person name="Hegedus J.C."/>
            <person name="Henrissat B."/>
            <person name="Johnson J."/>
            <person name="Lipzen A."/>
            <person name="Ohm R."/>
            <person name="Nagy I."/>
            <person name="Pangilinan J."/>
            <person name="Yan J."/>
            <person name="Xiong Y."/>
            <person name="Grigoriev I.V."/>
            <person name="Hibbett D.S."/>
            <person name="Nagy L.G."/>
        </authorList>
    </citation>
    <scope>NUCLEOTIDE SEQUENCE [LARGE SCALE GENOMIC DNA]</scope>
    <source>
        <strain evidence="6 7">SZMC22713</strain>
    </source>
</reference>
<dbReference type="InterPro" id="IPR006905">
    <property type="entry name" value="Flavin_halogenase"/>
</dbReference>
<proteinExistence type="inferred from homology"/>
<dbReference type="InterPro" id="IPR050816">
    <property type="entry name" value="Flavin-dep_Halogenase_NPB"/>
</dbReference>
<evidence type="ECO:0000313" key="6">
    <source>
        <dbReference type="EMBL" id="TDL19003.1"/>
    </source>
</evidence>
<evidence type="ECO:0000256" key="5">
    <source>
        <dbReference type="SAM" id="MobiDB-lite"/>
    </source>
</evidence>
<organism evidence="6 7">
    <name type="scientific">Rickenella mellea</name>
    <dbReference type="NCBI Taxonomy" id="50990"/>
    <lineage>
        <taxon>Eukaryota</taxon>
        <taxon>Fungi</taxon>
        <taxon>Dikarya</taxon>
        <taxon>Basidiomycota</taxon>
        <taxon>Agaricomycotina</taxon>
        <taxon>Agaricomycetes</taxon>
        <taxon>Hymenochaetales</taxon>
        <taxon>Rickenellaceae</taxon>
        <taxon>Rickenella</taxon>
    </lineage>
</organism>
<dbReference type="SUPFAM" id="SSF51905">
    <property type="entry name" value="FAD/NAD(P)-binding domain"/>
    <property type="match status" value="1"/>
</dbReference>
<accession>A0A4Y7PUA4</accession>